<feature type="compositionally biased region" description="Basic and acidic residues" evidence="1">
    <location>
        <begin position="277"/>
        <end position="295"/>
    </location>
</feature>
<reference evidence="2 3" key="1">
    <citation type="submission" date="2016-02" db="EMBL/GenBank/DDBJ databases">
        <title>Genome analysis of coral dinoflagellate symbionts highlights evolutionary adaptations to a symbiotic lifestyle.</title>
        <authorList>
            <person name="Aranda M."/>
            <person name="Li Y."/>
            <person name="Liew Y.J."/>
            <person name="Baumgarten S."/>
            <person name="Simakov O."/>
            <person name="Wilson M."/>
            <person name="Piel J."/>
            <person name="Ashoor H."/>
            <person name="Bougouffa S."/>
            <person name="Bajic V.B."/>
            <person name="Ryu T."/>
            <person name="Ravasi T."/>
            <person name="Bayer T."/>
            <person name="Micklem G."/>
            <person name="Kim H."/>
            <person name="Bhak J."/>
            <person name="Lajeunesse T.C."/>
            <person name="Voolstra C.R."/>
        </authorList>
    </citation>
    <scope>NUCLEOTIDE SEQUENCE [LARGE SCALE GENOMIC DNA]</scope>
    <source>
        <strain evidence="2 3">CCMP2467</strain>
    </source>
</reference>
<proteinExistence type="predicted"/>
<dbReference type="EMBL" id="LSRX01000441">
    <property type="protein sequence ID" value="OLP97241.1"/>
    <property type="molecule type" value="Genomic_DNA"/>
</dbReference>
<dbReference type="OrthoDB" id="10587941at2759"/>
<comment type="caution">
    <text evidence="2">The sequence shown here is derived from an EMBL/GenBank/DDBJ whole genome shotgun (WGS) entry which is preliminary data.</text>
</comment>
<evidence type="ECO:0000313" key="3">
    <source>
        <dbReference type="Proteomes" id="UP000186817"/>
    </source>
</evidence>
<dbReference type="Proteomes" id="UP000186817">
    <property type="component" value="Unassembled WGS sequence"/>
</dbReference>
<sequence length="611" mass="65651">MSAEASAPQLPGDSFCGDKEFAVEVLEPDRQYMREHDFSFRHTTVCHCLRGVPDADLLREALQRVLTKNPVVAGRLRPSFGAESTWQPEGLEISFDGPLGVHFQVRPMSAELEAEVESLTGERCAQEFLHVHTELAEALGVGRVAFALDLIGRDRPLCVATYTPGKRVSVVALSLSRLFGEAAALNDLLRRWDEEFAAPNSTAPLSGGTCEPDEGGEAVMRMLCKPLYALQAVTEVLDGARHWLYELGCRGVAGCCADRPVTSSPDHARIAAPGQHLDGRSLKERKPQVEDDSAPEDREFYAIAVRVREETITSFRAAAAASAPPGDSASAGSPVEALGAWLGNVLRAPRPCLCCSKPLDAVATHQKTAAPTYSMKAVRSLKANGAPKLPAIAARYDSGSSSASDQDDLQSEGSRSSLPLPPRTSSTTAEGQAPLPRLSRSPPLAQNNADLQGNSWEEDRLRARRLMESQVPVPFNEGFPMTAAIAKRKTLPRKLPSLKAFEDDPRELEARGGGGSTGAAHGHFAGGAGLLRSPDRAMEACNRHATKKPLSCRSFDVGMHDRTLLTINVLRRALPCALVASALTDRCGLSLLGRWFGPTKESSWASAARSL</sequence>
<keyword evidence="3" id="KW-1185">Reference proteome</keyword>
<accession>A0A1Q9DQ04</accession>
<evidence type="ECO:0000256" key="1">
    <source>
        <dbReference type="SAM" id="MobiDB-lite"/>
    </source>
</evidence>
<organism evidence="2 3">
    <name type="scientific">Symbiodinium microadriaticum</name>
    <name type="common">Dinoflagellate</name>
    <name type="synonym">Zooxanthella microadriatica</name>
    <dbReference type="NCBI Taxonomy" id="2951"/>
    <lineage>
        <taxon>Eukaryota</taxon>
        <taxon>Sar</taxon>
        <taxon>Alveolata</taxon>
        <taxon>Dinophyceae</taxon>
        <taxon>Suessiales</taxon>
        <taxon>Symbiodiniaceae</taxon>
        <taxon>Symbiodinium</taxon>
    </lineage>
</organism>
<feature type="compositionally biased region" description="Polar residues" evidence="1">
    <location>
        <begin position="445"/>
        <end position="455"/>
    </location>
</feature>
<feature type="region of interest" description="Disordered" evidence="1">
    <location>
        <begin position="266"/>
        <end position="295"/>
    </location>
</feature>
<feature type="region of interest" description="Disordered" evidence="1">
    <location>
        <begin position="396"/>
        <end position="455"/>
    </location>
</feature>
<evidence type="ECO:0000313" key="2">
    <source>
        <dbReference type="EMBL" id="OLP97241.1"/>
    </source>
</evidence>
<dbReference type="AlphaFoldDB" id="A0A1Q9DQ04"/>
<feature type="compositionally biased region" description="Low complexity" evidence="1">
    <location>
        <begin position="414"/>
        <end position="444"/>
    </location>
</feature>
<gene>
    <name evidence="2" type="ORF">AK812_SmicGene20425</name>
</gene>
<protein>
    <submittedName>
        <fullName evidence="2">Uncharacterized protein</fullName>
    </submittedName>
</protein>
<name>A0A1Q9DQ04_SYMMI</name>